<gene>
    <name evidence="1" type="ORF">D5086_010745</name>
</gene>
<sequence length="113" mass="12807">MPSIFLELRFHIFAGTISSDHILARSPVPRTELPHDRTVVLINLTVESQLESWFFCYLEFKGRSKLITVSALKSEKSSTISCIPLAHETITATSSFQLPYHKNRMLVVSSLDK</sequence>
<keyword evidence="2" id="KW-1185">Reference proteome</keyword>
<reference evidence="1 2" key="1">
    <citation type="journal article" date="2024" name="Plant Biotechnol. J.">
        <title>Genome and CRISPR/Cas9 system of a widespread forest tree (Populus alba) in the world.</title>
        <authorList>
            <person name="Liu Y.J."/>
            <person name="Jiang P.F."/>
            <person name="Han X.M."/>
            <person name="Li X.Y."/>
            <person name="Wang H.M."/>
            <person name="Wang Y.J."/>
            <person name="Wang X.X."/>
            <person name="Zeng Q.Y."/>
        </authorList>
    </citation>
    <scope>NUCLEOTIDE SEQUENCE [LARGE SCALE GENOMIC DNA]</scope>
    <source>
        <strain evidence="2">cv. PAL-ZL1</strain>
    </source>
</reference>
<name>A0ACC4CBG7_POPAL</name>
<organism evidence="1 2">
    <name type="scientific">Populus alba</name>
    <name type="common">White poplar</name>
    <dbReference type="NCBI Taxonomy" id="43335"/>
    <lineage>
        <taxon>Eukaryota</taxon>
        <taxon>Viridiplantae</taxon>
        <taxon>Streptophyta</taxon>
        <taxon>Embryophyta</taxon>
        <taxon>Tracheophyta</taxon>
        <taxon>Spermatophyta</taxon>
        <taxon>Magnoliopsida</taxon>
        <taxon>eudicotyledons</taxon>
        <taxon>Gunneridae</taxon>
        <taxon>Pentapetalae</taxon>
        <taxon>rosids</taxon>
        <taxon>fabids</taxon>
        <taxon>Malpighiales</taxon>
        <taxon>Salicaceae</taxon>
        <taxon>Saliceae</taxon>
        <taxon>Populus</taxon>
    </lineage>
</organism>
<dbReference type="Proteomes" id="UP000309997">
    <property type="component" value="Unassembled WGS sequence"/>
</dbReference>
<comment type="caution">
    <text evidence="1">The sequence shown here is derived from an EMBL/GenBank/DDBJ whole genome shotgun (WGS) entry which is preliminary data.</text>
</comment>
<accession>A0ACC4CBG7</accession>
<protein>
    <submittedName>
        <fullName evidence="1">Uncharacterized protein</fullName>
    </submittedName>
</protein>
<evidence type="ECO:0000313" key="1">
    <source>
        <dbReference type="EMBL" id="KAL3592105.1"/>
    </source>
</evidence>
<evidence type="ECO:0000313" key="2">
    <source>
        <dbReference type="Proteomes" id="UP000309997"/>
    </source>
</evidence>
<dbReference type="EMBL" id="RCHU02000005">
    <property type="protein sequence ID" value="KAL3592105.1"/>
    <property type="molecule type" value="Genomic_DNA"/>
</dbReference>
<proteinExistence type="predicted"/>